<dbReference type="CDD" id="cd09272">
    <property type="entry name" value="RNase_HI_RT_Ty1"/>
    <property type="match status" value="1"/>
</dbReference>
<dbReference type="InterPro" id="IPR054722">
    <property type="entry name" value="PolX-like_BBD"/>
</dbReference>
<dbReference type="InterPro" id="IPR043502">
    <property type="entry name" value="DNA/RNA_pol_sf"/>
</dbReference>
<comment type="caution">
    <text evidence="25">The sequence shown here is derived from an EMBL/GenBank/DDBJ whole genome shotgun (WGS) entry which is preliminary data.</text>
</comment>
<evidence type="ECO:0000256" key="21">
    <source>
        <dbReference type="ARBA" id="ARBA00048173"/>
    </source>
</evidence>
<evidence type="ECO:0000256" key="10">
    <source>
        <dbReference type="ARBA" id="ARBA00022759"/>
    </source>
</evidence>
<evidence type="ECO:0000256" key="14">
    <source>
        <dbReference type="ARBA" id="ARBA00022884"/>
    </source>
</evidence>
<reference evidence="25 26" key="1">
    <citation type="submission" date="2016-10" db="EMBL/GenBank/DDBJ databases">
        <title>Genome sequence of the basidiomycete white-rot fungus Trametes pubescens.</title>
        <authorList>
            <person name="Makela M.R."/>
            <person name="Granchi Z."/>
            <person name="Peng M."/>
            <person name="De Vries R.P."/>
            <person name="Grigoriev I."/>
            <person name="Riley R."/>
            <person name="Hilden K."/>
        </authorList>
    </citation>
    <scope>NUCLEOTIDE SEQUENCE [LARGE SCALE GENOMIC DNA]</scope>
    <source>
        <strain evidence="25 26">FBCC735</strain>
    </source>
</reference>
<evidence type="ECO:0000256" key="3">
    <source>
        <dbReference type="ARBA" id="ARBA00022612"/>
    </source>
</evidence>
<dbReference type="Pfam" id="PF13976">
    <property type="entry name" value="gag_pre-integrs"/>
    <property type="match status" value="1"/>
</dbReference>
<feature type="compositionally biased region" description="Basic and acidic residues" evidence="23">
    <location>
        <begin position="763"/>
        <end position="773"/>
    </location>
</feature>
<keyword evidence="15" id="KW-0229">DNA integration</keyword>
<keyword evidence="2" id="KW-0815">Transposition</keyword>
<dbReference type="GO" id="GO:0006508">
    <property type="term" value="P:proteolysis"/>
    <property type="evidence" value="ECO:0007669"/>
    <property type="project" value="UniProtKB-KW"/>
</dbReference>
<evidence type="ECO:0000256" key="1">
    <source>
        <dbReference type="ARBA" id="ARBA00002180"/>
    </source>
</evidence>
<keyword evidence="18" id="KW-0917">Virion maturation</keyword>
<dbReference type="GO" id="GO:0005634">
    <property type="term" value="C:nucleus"/>
    <property type="evidence" value="ECO:0007669"/>
    <property type="project" value="UniProtKB-ARBA"/>
</dbReference>
<feature type="compositionally biased region" description="Pro residues" evidence="23">
    <location>
        <begin position="847"/>
        <end position="867"/>
    </location>
</feature>
<comment type="catalytic activity">
    <reaction evidence="22">
        <text>DNA(n) + a 2'-deoxyribonucleoside 5'-triphosphate = DNA(n+1) + diphosphate</text>
        <dbReference type="Rhea" id="RHEA:22508"/>
        <dbReference type="Rhea" id="RHEA-COMP:17339"/>
        <dbReference type="Rhea" id="RHEA-COMP:17340"/>
        <dbReference type="ChEBI" id="CHEBI:33019"/>
        <dbReference type="ChEBI" id="CHEBI:61560"/>
        <dbReference type="ChEBI" id="CHEBI:173112"/>
        <dbReference type="EC" id="2.7.7.7"/>
    </reaction>
</comment>
<keyword evidence="10" id="KW-0255">Endonuclease</keyword>
<keyword evidence="7" id="KW-0479">Metal-binding</keyword>
<evidence type="ECO:0000256" key="4">
    <source>
        <dbReference type="ARBA" id="ARBA00022670"/>
    </source>
</evidence>
<dbReference type="GO" id="GO:0003964">
    <property type="term" value="F:RNA-directed DNA polymerase activity"/>
    <property type="evidence" value="ECO:0007669"/>
    <property type="project" value="UniProtKB-KW"/>
</dbReference>
<dbReference type="GO" id="GO:0032196">
    <property type="term" value="P:transposition"/>
    <property type="evidence" value="ECO:0007669"/>
    <property type="project" value="UniProtKB-KW"/>
</dbReference>
<dbReference type="PANTHER" id="PTHR42648:SF11">
    <property type="entry name" value="TRANSPOSON TY4-P GAG-POL POLYPROTEIN"/>
    <property type="match status" value="1"/>
</dbReference>
<gene>
    <name evidence="25" type="ORF">TRAPUB_12777</name>
</gene>
<organism evidence="25 26">
    <name type="scientific">Trametes pubescens</name>
    <name type="common">White-rot fungus</name>
    <dbReference type="NCBI Taxonomy" id="154538"/>
    <lineage>
        <taxon>Eukaryota</taxon>
        <taxon>Fungi</taxon>
        <taxon>Dikarya</taxon>
        <taxon>Basidiomycota</taxon>
        <taxon>Agaricomycotina</taxon>
        <taxon>Agaricomycetes</taxon>
        <taxon>Polyporales</taxon>
        <taxon>Polyporaceae</taxon>
        <taxon>Trametes</taxon>
    </lineage>
</organism>
<evidence type="ECO:0000256" key="8">
    <source>
        <dbReference type="ARBA" id="ARBA00022741"/>
    </source>
</evidence>
<dbReference type="GO" id="GO:0003723">
    <property type="term" value="F:RNA binding"/>
    <property type="evidence" value="ECO:0007669"/>
    <property type="project" value="UniProtKB-KW"/>
</dbReference>
<feature type="compositionally biased region" description="Low complexity" evidence="23">
    <location>
        <begin position="274"/>
        <end position="283"/>
    </location>
</feature>
<keyword evidence="17" id="KW-0808">Transferase</keyword>
<keyword evidence="16" id="KW-0695">RNA-directed DNA polymerase</keyword>
<feature type="region of interest" description="Disordered" evidence="23">
    <location>
        <begin position="198"/>
        <end position="292"/>
    </location>
</feature>
<evidence type="ECO:0000259" key="24">
    <source>
        <dbReference type="PROSITE" id="PS50994"/>
    </source>
</evidence>
<name>A0A1M2VT18_TRAPU</name>
<dbReference type="GO" id="GO:0046872">
    <property type="term" value="F:metal ion binding"/>
    <property type="evidence" value="ECO:0007669"/>
    <property type="project" value="UniProtKB-KW"/>
</dbReference>
<dbReference type="PROSITE" id="PS50994">
    <property type="entry name" value="INTEGRASE"/>
    <property type="match status" value="1"/>
</dbReference>
<dbReference type="Pfam" id="PF07727">
    <property type="entry name" value="RVT_2"/>
    <property type="match status" value="1"/>
</dbReference>
<feature type="region of interest" description="Disordered" evidence="23">
    <location>
        <begin position="744"/>
        <end position="773"/>
    </location>
</feature>
<keyword evidence="9" id="KW-0064">Aspartyl protease</keyword>
<dbReference type="InterPro" id="IPR001584">
    <property type="entry name" value="Integrase_cat-core"/>
</dbReference>
<evidence type="ECO:0000256" key="6">
    <source>
        <dbReference type="ARBA" id="ARBA00022722"/>
    </source>
</evidence>
<feature type="compositionally biased region" description="Basic and acidic residues" evidence="23">
    <location>
        <begin position="262"/>
        <end position="271"/>
    </location>
</feature>
<dbReference type="InterPro" id="IPR057670">
    <property type="entry name" value="SH3_retrovirus"/>
</dbReference>
<evidence type="ECO:0000256" key="2">
    <source>
        <dbReference type="ARBA" id="ARBA00022578"/>
    </source>
</evidence>
<evidence type="ECO:0000256" key="17">
    <source>
        <dbReference type="ARBA" id="ARBA00022932"/>
    </source>
</evidence>
<evidence type="ECO:0000256" key="11">
    <source>
        <dbReference type="ARBA" id="ARBA00022801"/>
    </source>
</evidence>
<evidence type="ECO:0000256" key="19">
    <source>
        <dbReference type="ARBA" id="ARBA00023172"/>
    </source>
</evidence>
<feature type="domain" description="Integrase catalytic" evidence="24">
    <location>
        <begin position="505"/>
        <end position="680"/>
    </location>
</feature>
<dbReference type="InterPro" id="IPR013103">
    <property type="entry name" value="RVT_2"/>
</dbReference>
<evidence type="ECO:0000256" key="16">
    <source>
        <dbReference type="ARBA" id="ARBA00022918"/>
    </source>
</evidence>
<dbReference type="GO" id="GO:0003887">
    <property type="term" value="F:DNA-directed DNA polymerase activity"/>
    <property type="evidence" value="ECO:0007669"/>
    <property type="project" value="UniProtKB-KW"/>
</dbReference>
<evidence type="ECO:0000256" key="20">
    <source>
        <dbReference type="ARBA" id="ARBA00023268"/>
    </source>
</evidence>
<evidence type="ECO:0000256" key="18">
    <source>
        <dbReference type="ARBA" id="ARBA00023113"/>
    </source>
</evidence>
<evidence type="ECO:0000256" key="22">
    <source>
        <dbReference type="ARBA" id="ARBA00049244"/>
    </source>
</evidence>
<keyword evidence="14" id="KW-0694">RNA-binding</keyword>
<feature type="compositionally biased region" description="Basic and acidic residues" evidence="23">
    <location>
        <begin position="885"/>
        <end position="909"/>
    </location>
</feature>
<dbReference type="OMA" id="WHARIFA"/>
<feature type="compositionally biased region" description="Low complexity" evidence="23">
    <location>
        <begin position="837"/>
        <end position="846"/>
    </location>
</feature>
<dbReference type="InterPro" id="IPR012337">
    <property type="entry name" value="RNaseH-like_sf"/>
</dbReference>
<keyword evidence="19" id="KW-0233">DNA recombination</keyword>
<dbReference type="GO" id="GO:0005524">
    <property type="term" value="F:ATP binding"/>
    <property type="evidence" value="ECO:0007669"/>
    <property type="project" value="UniProtKB-KW"/>
</dbReference>
<feature type="compositionally biased region" description="Basic residues" evidence="23">
    <location>
        <begin position="251"/>
        <end position="261"/>
    </location>
</feature>
<evidence type="ECO:0000256" key="7">
    <source>
        <dbReference type="ARBA" id="ARBA00022723"/>
    </source>
</evidence>
<sequence length="1515" mass="169485">MGDDTTLVLTGVDNYQMWKIRILAKLRAVGAGRIVTGEETRPLTTTVYPPVHGTTTVEAWDLRAEKAHGILVEHISDAIALKFADCADAQELYRAITKEYEQTNTTVLAFYTWISLANTRWDGTSSIDDHIGRLLADHRRLTSLKKPMDDEFLAYALLNSLPSDSRWDTFRTTILSAIPLGQSLTFSDVDARIHAEVARTTSSSSESALKASGSAPKQSGKKHCSQHGFNDSHTTDECRVLKSKQDNADGKRKKKKKKRTDAHKVVEHSDSDSDSASVDSDTSAQAHHVHISKSLRKRIQAYLASDTPRKSTPILIDSGASAHMVPERGWFVPGSYKPFTTPHDVRFGDSSKVHAIGKGSVTLLSEVNGKEYETVLSNVLLVPSFTIALISVRHLCERGLNVLFSEHGGRVRLRDGTHIMAANVKRGLYHLEVDPLPRKDQAMLAVDINVLHRRFAHISVDRLRRMVSKGQLKGIDTLTGEPKFCEPCAMGKMHKLPFKSRTGNRATRPLQFIHSDVGGMVDPSRQGFRYWITFTDEHNRFVWVLFMKHKSEAQDTYNRWKADVEAFFREEVGEISLSPNFVQFLRTDNGGEYTSKAFEAQLRKEGVLHETTAADTPEQNGMAERVNQTLVNQTVAMLIESGLPKSFWADAMQTAAYVMCRSPAKGLKGRTPYQTLFGEQRKIDTSFFHPFGCPAYALIPKDQRKGKFAPKGRKCIFLGYEYGKHAYKLMDVTTRKVFSSRHVQFNENGGPPAEFLNELGPEPADHGKYDDILRPRRPAPVRYDEPVFIGPVGAPVPPPDAAEPVGAPPPPSVGPVGAPQPPPHLPRDGTPSRIPRRVSQAVQPQQAQPPPPPLQPSPVRTPRPAPLPQRRVSAPPQAPVPVRQSGRERRKADKNRDYNRTLQDEEQRRQQRRVQAAVPPPPPQAPETPHPPAPPSPELQPLPQNAPPEHIPDIQLPDLPEMDADEVFFAGISSTGPRNHELPSTLREAFSTPEGEHWRAALEEELQNLRDNCVYETVPIPSGVKPITSKPVLRVKFDKNGGIERYKIRIVARGFTQKPGIDYQDVFAPVANLESVRIILALAARYDLELDQMDVSAAYLNGELDEELYLMPPDGVAIEPGHCWRLKRSLYGLKQAGRTWNKTLDRKLTGLGFNRLDSETCLYVFRDDKGQLCFLVVYVDDLLLAATSRAFMDEVKRKLTAQFKMRDLGEASYILGIAIRRDRPARAIYLSQRQYIDTVLDRYGMKDCKPQYTPMSASVKPSADDPEDNTTLHSITIEGRSVSYASVIGSMMYAMMGTRPDIAYLVGVLGRYSANPKRCHWEMAKRGLRYLKATRDMELRFDGSDVAGDMDFHGYSDADWSGDRDTSRSTSGFVFISNRGAIGWSSKRQSLVALSSTESEYIGLSNAGQHLAWLRTFFSEIGHPSREAAILACDNLAAIILTKDPQYRARTMHIQRKYHFVRDDLVAKGQAEVRWVRTDDMVADILTKALPHEKHWKFVRAMGLRLRSSGSVGTQ</sequence>
<keyword evidence="17" id="KW-0239">DNA-directed DNA polymerase</keyword>
<dbReference type="Gene3D" id="3.30.420.10">
    <property type="entry name" value="Ribonuclease H-like superfamily/Ribonuclease H"/>
    <property type="match status" value="1"/>
</dbReference>
<accession>A0A1M2VT18</accession>
<dbReference type="GO" id="GO:0015074">
    <property type="term" value="P:DNA integration"/>
    <property type="evidence" value="ECO:0007669"/>
    <property type="project" value="UniProtKB-KW"/>
</dbReference>
<dbReference type="GO" id="GO:0004519">
    <property type="term" value="F:endonuclease activity"/>
    <property type="evidence" value="ECO:0007669"/>
    <property type="project" value="UniProtKB-KW"/>
</dbReference>
<keyword evidence="8" id="KW-0547">Nucleotide-binding</keyword>
<dbReference type="PANTHER" id="PTHR42648">
    <property type="entry name" value="TRANSPOSASE, PUTATIVE-RELATED"/>
    <property type="match status" value="1"/>
</dbReference>
<comment type="catalytic activity">
    <reaction evidence="21">
        <text>DNA(n) + a 2'-deoxyribonucleoside 5'-triphosphate = DNA(n+1) + diphosphate</text>
        <dbReference type="Rhea" id="RHEA:22508"/>
        <dbReference type="Rhea" id="RHEA-COMP:17339"/>
        <dbReference type="Rhea" id="RHEA-COMP:17340"/>
        <dbReference type="ChEBI" id="CHEBI:33019"/>
        <dbReference type="ChEBI" id="CHEBI:61560"/>
        <dbReference type="ChEBI" id="CHEBI:173112"/>
        <dbReference type="EC" id="2.7.7.49"/>
    </reaction>
</comment>
<dbReference type="SUPFAM" id="SSF56672">
    <property type="entry name" value="DNA/RNA polymerases"/>
    <property type="match status" value="1"/>
</dbReference>
<dbReference type="InterPro" id="IPR039537">
    <property type="entry name" value="Retrotran_Ty1/copia-like"/>
</dbReference>
<dbReference type="InterPro" id="IPR025724">
    <property type="entry name" value="GAG-pre-integrase_dom"/>
</dbReference>
<dbReference type="GO" id="GO:0004190">
    <property type="term" value="F:aspartic-type endopeptidase activity"/>
    <property type="evidence" value="ECO:0007669"/>
    <property type="project" value="UniProtKB-KW"/>
</dbReference>
<dbReference type="STRING" id="154538.A0A1M2VT18"/>
<keyword evidence="5" id="KW-0548">Nucleotidyltransferase</keyword>
<keyword evidence="3" id="KW-1188">Viral release from host cell</keyword>
<dbReference type="GO" id="GO:0006310">
    <property type="term" value="P:DNA recombination"/>
    <property type="evidence" value="ECO:0007669"/>
    <property type="project" value="UniProtKB-KW"/>
</dbReference>
<dbReference type="InterPro" id="IPR036397">
    <property type="entry name" value="RNaseH_sf"/>
</dbReference>
<feature type="compositionally biased region" description="Basic and acidic residues" evidence="23">
    <location>
        <begin position="233"/>
        <end position="250"/>
    </location>
</feature>
<dbReference type="SUPFAM" id="SSF53098">
    <property type="entry name" value="Ribonuclease H-like"/>
    <property type="match status" value="1"/>
</dbReference>
<feature type="compositionally biased region" description="Low complexity" evidence="23">
    <location>
        <begin position="202"/>
        <end position="215"/>
    </location>
</feature>
<keyword evidence="6" id="KW-0540">Nuclease</keyword>
<keyword evidence="11" id="KW-0378">Hydrolase</keyword>
<feature type="compositionally biased region" description="Pro residues" evidence="23">
    <location>
        <begin position="918"/>
        <end position="946"/>
    </location>
</feature>
<keyword evidence="20" id="KW-0511">Multifunctional enzyme</keyword>
<dbReference type="Proteomes" id="UP000184267">
    <property type="component" value="Unassembled WGS sequence"/>
</dbReference>
<evidence type="ECO:0000256" key="13">
    <source>
        <dbReference type="ARBA" id="ARBA00022842"/>
    </source>
</evidence>
<evidence type="ECO:0000256" key="5">
    <source>
        <dbReference type="ARBA" id="ARBA00022695"/>
    </source>
</evidence>
<dbReference type="Pfam" id="PF25597">
    <property type="entry name" value="SH3_retrovirus"/>
    <property type="match status" value="1"/>
</dbReference>
<feature type="compositionally biased region" description="Pro residues" evidence="23">
    <location>
        <begin position="794"/>
        <end position="824"/>
    </location>
</feature>
<evidence type="ECO:0000256" key="23">
    <source>
        <dbReference type="SAM" id="MobiDB-lite"/>
    </source>
</evidence>
<dbReference type="OrthoDB" id="2755577at2759"/>
<proteinExistence type="predicted"/>
<keyword evidence="12" id="KW-0067">ATP-binding</keyword>
<dbReference type="EMBL" id="MNAD01000748">
    <property type="protein sequence ID" value="OJT10706.1"/>
    <property type="molecule type" value="Genomic_DNA"/>
</dbReference>
<comment type="function">
    <text evidence="1">The aspartyl protease (PR) mediates the proteolytic cleavages of the Gag and Gag-Pol polyproteins after assembly of the VLP.</text>
</comment>
<evidence type="ECO:0000313" key="25">
    <source>
        <dbReference type="EMBL" id="OJT10706.1"/>
    </source>
</evidence>
<dbReference type="Pfam" id="PF22936">
    <property type="entry name" value="Pol_BBD"/>
    <property type="match status" value="1"/>
</dbReference>
<dbReference type="Pfam" id="PF14223">
    <property type="entry name" value="Retrotran_gag_2"/>
    <property type="match status" value="1"/>
</dbReference>
<keyword evidence="26" id="KW-1185">Reference proteome</keyword>
<keyword evidence="4" id="KW-0645">Protease</keyword>
<evidence type="ECO:0000256" key="15">
    <source>
        <dbReference type="ARBA" id="ARBA00022908"/>
    </source>
</evidence>
<evidence type="ECO:0000313" key="26">
    <source>
        <dbReference type="Proteomes" id="UP000184267"/>
    </source>
</evidence>
<protein>
    <submittedName>
        <fullName evidence="25">Retrovirus-related Pol polyprotein from transposon TNT 1-94</fullName>
    </submittedName>
</protein>
<keyword evidence="13" id="KW-0460">Magnesium</keyword>
<evidence type="ECO:0000256" key="12">
    <source>
        <dbReference type="ARBA" id="ARBA00022840"/>
    </source>
</evidence>
<evidence type="ECO:0000256" key="9">
    <source>
        <dbReference type="ARBA" id="ARBA00022750"/>
    </source>
</evidence>
<dbReference type="Pfam" id="PF00665">
    <property type="entry name" value="rve"/>
    <property type="match status" value="1"/>
</dbReference>
<feature type="region of interest" description="Disordered" evidence="23">
    <location>
        <begin position="792"/>
        <end position="957"/>
    </location>
</feature>